<gene>
    <name evidence="1" type="ORF">ACFPRK_16970</name>
</gene>
<protein>
    <submittedName>
        <fullName evidence="1">Uncharacterized protein</fullName>
    </submittedName>
</protein>
<keyword evidence="2" id="KW-1185">Reference proteome</keyword>
<organism evidence="1 2">
    <name type="scientific">Streptomyces mutomycini</name>
    <dbReference type="NCBI Taxonomy" id="284036"/>
    <lineage>
        <taxon>Bacteria</taxon>
        <taxon>Bacillati</taxon>
        <taxon>Actinomycetota</taxon>
        <taxon>Actinomycetes</taxon>
        <taxon>Kitasatosporales</taxon>
        <taxon>Streptomycetaceae</taxon>
        <taxon>Streptomyces</taxon>
    </lineage>
</organism>
<dbReference type="EMBL" id="JBHSKI010000007">
    <property type="protein sequence ID" value="MFC5172275.1"/>
    <property type="molecule type" value="Genomic_DNA"/>
</dbReference>
<dbReference type="Proteomes" id="UP001596208">
    <property type="component" value="Unassembled WGS sequence"/>
</dbReference>
<sequence>MAAAAATAFTTHAASVLATRSAAPPVLLKSGGVGARELSRISKAAQCDDIVVRLVLETAYDAGLLAQDGDRVAATDGYDTWAEREPAEQLTALLHTWRSR</sequence>
<comment type="caution">
    <text evidence="1">The sequence shown here is derived from an EMBL/GenBank/DDBJ whole genome shotgun (WGS) entry which is preliminary data.</text>
</comment>
<reference evidence="2" key="1">
    <citation type="journal article" date="2019" name="Int. J. Syst. Evol. Microbiol.">
        <title>The Global Catalogue of Microorganisms (GCM) 10K type strain sequencing project: providing services to taxonomists for standard genome sequencing and annotation.</title>
        <authorList>
            <consortium name="The Broad Institute Genomics Platform"/>
            <consortium name="The Broad Institute Genome Sequencing Center for Infectious Disease"/>
            <person name="Wu L."/>
            <person name="Ma J."/>
        </authorList>
    </citation>
    <scope>NUCLEOTIDE SEQUENCE [LARGE SCALE GENOMIC DNA]</scope>
    <source>
        <strain evidence="2">CGMCC 4.1721</strain>
    </source>
</reference>
<proteinExistence type="predicted"/>
<evidence type="ECO:0000313" key="2">
    <source>
        <dbReference type="Proteomes" id="UP001596208"/>
    </source>
</evidence>
<accession>A0ABW0B4R9</accession>
<evidence type="ECO:0000313" key="1">
    <source>
        <dbReference type="EMBL" id="MFC5172275.1"/>
    </source>
</evidence>
<dbReference type="RefSeq" id="WP_065849246.1">
    <property type="nucleotide sequence ID" value="NZ_JBHSKI010000007.1"/>
</dbReference>
<name>A0ABW0B4R9_9ACTN</name>